<comment type="subcellular location">
    <subcellularLocation>
        <location evidence="1">Cell membrane</location>
        <topology evidence="1">Lipid-anchor</topology>
        <topology evidence="1">GPI-anchor</topology>
    </subcellularLocation>
</comment>
<evidence type="ECO:0000256" key="2">
    <source>
        <dbReference type="ARBA" id="ARBA00005321"/>
    </source>
</evidence>
<dbReference type="Ensembl" id="ENSPKIT00000010714.1">
    <property type="protein sequence ID" value="ENSPKIP00000029913.1"/>
    <property type="gene ID" value="ENSPKIG00000010968.1"/>
</dbReference>
<accession>A0A3B3SHR2</accession>
<keyword evidence="9" id="KW-0449">Lipoprotein</keyword>
<dbReference type="InterPro" id="IPR010536">
    <property type="entry name" value="RGM_N"/>
</dbReference>
<feature type="domain" description="Repulsive guidance molecule N-terminal" evidence="12">
    <location>
        <begin position="19"/>
        <end position="89"/>
    </location>
</feature>
<dbReference type="Pfam" id="PF06534">
    <property type="entry name" value="RGM_C"/>
    <property type="match status" value="1"/>
</dbReference>
<evidence type="ECO:0000256" key="10">
    <source>
        <dbReference type="SAM" id="MobiDB-lite"/>
    </source>
</evidence>
<dbReference type="GO" id="GO:0098552">
    <property type="term" value="C:side of membrane"/>
    <property type="evidence" value="ECO:0007669"/>
    <property type="project" value="UniProtKB-KW"/>
</dbReference>
<keyword evidence="14" id="KW-1185">Reference proteome</keyword>
<feature type="domain" description="Repulsive guidance molecule C-terminal" evidence="11">
    <location>
        <begin position="123"/>
        <end position="354"/>
    </location>
</feature>
<evidence type="ECO:0000256" key="9">
    <source>
        <dbReference type="ARBA" id="ARBA00023288"/>
    </source>
</evidence>
<reference evidence="13" key="2">
    <citation type="submission" date="2025-09" db="UniProtKB">
        <authorList>
            <consortium name="Ensembl"/>
        </authorList>
    </citation>
    <scope>IDENTIFICATION</scope>
</reference>
<dbReference type="GO" id="GO:0015026">
    <property type="term" value="F:coreceptor activity"/>
    <property type="evidence" value="ECO:0007669"/>
    <property type="project" value="TreeGrafter"/>
</dbReference>
<name>A0A3B3SHR2_9TELE</name>
<feature type="region of interest" description="Disordered" evidence="10">
    <location>
        <begin position="88"/>
        <end position="111"/>
    </location>
</feature>
<feature type="compositionally biased region" description="Polar residues" evidence="10">
    <location>
        <begin position="88"/>
        <end position="99"/>
    </location>
</feature>
<evidence type="ECO:0000259" key="12">
    <source>
        <dbReference type="Pfam" id="PF06535"/>
    </source>
</evidence>
<evidence type="ECO:0000313" key="13">
    <source>
        <dbReference type="Ensembl" id="ENSPKIP00000029913.1"/>
    </source>
</evidence>
<organism evidence="13 14">
    <name type="scientific">Paramormyrops kingsleyae</name>
    <dbReference type="NCBI Taxonomy" id="1676925"/>
    <lineage>
        <taxon>Eukaryota</taxon>
        <taxon>Metazoa</taxon>
        <taxon>Chordata</taxon>
        <taxon>Craniata</taxon>
        <taxon>Vertebrata</taxon>
        <taxon>Euteleostomi</taxon>
        <taxon>Actinopterygii</taxon>
        <taxon>Neopterygii</taxon>
        <taxon>Teleostei</taxon>
        <taxon>Osteoglossocephala</taxon>
        <taxon>Osteoglossomorpha</taxon>
        <taxon>Osteoglossiformes</taxon>
        <taxon>Mormyridae</taxon>
        <taxon>Paramormyrops</taxon>
    </lineage>
</organism>
<dbReference type="GeneTree" id="ENSGT00950000183112"/>
<evidence type="ECO:0000256" key="8">
    <source>
        <dbReference type="ARBA" id="ARBA00023180"/>
    </source>
</evidence>
<evidence type="ECO:0000256" key="6">
    <source>
        <dbReference type="ARBA" id="ARBA00022813"/>
    </source>
</evidence>
<evidence type="ECO:0000259" key="11">
    <source>
        <dbReference type="Pfam" id="PF06534"/>
    </source>
</evidence>
<keyword evidence="3" id="KW-1003">Cell membrane</keyword>
<dbReference type="GO" id="GO:0005886">
    <property type="term" value="C:plasma membrane"/>
    <property type="evidence" value="ECO:0007669"/>
    <property type="project" value="UniProtKB-SubCell"/>
</dbReference>
<evidence type="ECO:0000256" key="7">
    <source>
        <dbReference type="ARBA" id="ARBA00023136"/>
    </source>
</evidence>
<keyword evidence="6" id="KW-0068">Autocatalytic cleavage</keyword>
<dbReference type="GO" id="GO:0030509">
    <property type="term" value="P:BMP signaling pathway"/>
    <property type="evidence" value="ECO:0007669"/>
    <property type="project" value="TreeGrafter"/>
</dbReference>
<keyword evidence="5" id="KW-0732">Signal</keyword>
<keyword evidence="7" id="KW-0472">Membrane</keyword>
<evidence type="ECO:0000256" key="1">
    <source>
        <dbReference type="ARBA" id="ARBA00004609"/>
    </source>
</evidence>
<dbReference type="AlphaFoldDB" id="A0A3B3SHR2"/>
<dbReference type="PANTHER" id="PTHR31428:SF7">
    <property type="entry name" value="RGM DOMAIN FAMILY ISOFORM X1"/>
    <property type="match status" value="1"/>
</dbReference>
<dbReference type="InterPro" id="IPR009496">
    <property type="entry name" value="RGM_C"/>
</dbReference>
<keyword evidence="4" id="KW-0336">GPI-anchor</keyword>
<sequence length="397" mass="43177">MLLVCEVFPCASAVCGQQCQINHCNAEYVASTSHFSGHQGEPLQVGDPCSALRAYSRCTRRTARSCRGDLVFHSAVFRIRELLAQRNCSSDGPTPSSAHPTRPFVPETCDYESRRPAGPPRRYAHCGLFGDPHLRTFRGQFQTCRAQGAWPLIDNRYLSVQVTNVPVVAGSSATATSKITVIFKVFASCTEQKVYQATTEDFPSVFLDGSRGGGSLWITERVGPRGQQVWIQARHVGATVAVRRAGRYLSFAARVPEDVLDVGNGGSLQLCRDGCPRSELIDRPLSGHPERAPAQPLPPRPGYSAELAAALCRQTLRTEDVYFQLCVFDLLATGDLDFTTAALGALEDFKALPPSQLEQTAPERPHLCSTAPPRTLGPVMTTPGLLVALFPLLLLLL</sequence>
<keyword evidence="8" id="KW-0325">Glycoprotein</keyword>
<evidence type="ECO:0000256" key="5">
    <source>
        <dbReference type="ARBA" id="ARBA00022729"/>
    </source>
</evidence>
<dbReference type="Pfam" id="PF06535">
    <property type="entry name" value="RGM_N"/>
    <property type="match status" value="1"/>
</dbReference>
<comment type="similarity">
    <text evidence="2">Belongs to the repulsive guidance molecule (RGM) family.</text>
</comment>
<dbReference type="Gene3D" id="3.40.1000.10">
    <property type="entry name" value="Mog1/PsbP, alpha/beta/alpha sandwich"/>
    <property type="match status" value="1"/>
</dbReference>
<evidence type="ECO:0000256" key="4">
    <source>
        <dbReference type="ARBA" id="ARBA00022622"/>
    </source>
</evidence>
<evidence type="ECO:0000256" key="3">
    <source>
        <dbReference type="ARBA" id="ARBA00022475"/>
    </source>
</evidence>
<reference evidence="13" key="1">
    <citation type="submission" date="2025-08" db="UniProtKB">
        <authorList>
            <consortium name="Ensembl"/>
        </authorList>
    </citation>
    <scope>IDENTIFICATION</scope>
</reference>
<dbReference type="InterPro" id="IPR040287">
    <property type="entry name" value="RGM"/>
</dbReference>
<protein>
    <submittedName>
        <fullName evidence="13">RGM domain family, member D</fullName>
    </submittedName>
</protein>
<dbReference type="PANTHER" id="PTHR31428">
    <property type="entry name" value="RGM DOMAIN FAMILY MEMBER DRAG-1"/>
    <property type="match status" value="1"/>
</dbReference>
<proteinExistence type="inferred from homology"/>
<dbReference type="Proteomes" id="UP000261540">
    <property type="component" value="Unplaced"/>
</dbReference>
<evidence type="ECO:0000313" key="14">
    <source>
        <dbReference type="Proteomes" id="UP000261540"/>
    </source>
</evidence>